<accession>A0A0C9Z4P6</accession>
<dbReference type="GO" id="GO:0005886">
    <property type="term" value="C:plasma membrane"/>
    <property type="evidence" value="ECO:0007669"/>
    <property type="project" value="InterPro"/>
</dbReference>
<dbReference type="OrthoDB" id="2354757at2759"/>
<dbReference type="Pfam" id="PF06687">
    <property type="entry name" value="SUR7"/>
    <property type="match status" value="1"/>
</dbReference>
<dbReference type="GO" id="GO:0035838">
    <property type="term" value="C:growing cell tip"/>
    <property type="evidence" value="ECO:0007669"/>
    <property type="project" value="TreeGrafter"/>
</dbReference>
<evidence type="ECO:0000256" key="1">
    <source>
        <dbReference type="SAM" id="Phobius"/>
    </source>
</evidence>
<dbReference type="STRING" id="765257.A0A0C9Z4P6"/>
<reference evidence="3" key="2">
    <citation type="submission" date="2015-01" db="EMBL/GenBank/DDBJ databases">
        <title>Evolutionary Origins and Diversification of the Mycorrhizal Mutualists.</title>
        <authorList>
            <consortium name="DOE Joint Genome Institute"/>
            <consortium name="Mycorrhizal Genomics Consortium"/>
            <person name="Kohler A."/>
            <person name="Kuo A."/>
            <person name="Nagy L.G."/>
            <person name="Floudas D."/>
            <person name="Copeland A."/>
            <person name="Barry K.W."/>
            <person name="Cichocki N."/>
            <person name="Veneault-Fourrey C."/>
            <person name="LaButti K."/>
            <person name="Lindquist E.A."/>
            <person name="Lipzen A."/>
            <person name="Lundell T."/>
            <person name="Morin E."/>
            <person name="Murat C."/>
            <person name="Riley R."/>
            <person name="Ohm R."/>
            <person name="Sun H."/>
            <person name="Tunlid A."/>
            <person name="Henrissat B."/>
            <person name="Grigoriev I.V."/>
            <person name="Hibbett D.S."/>
            <person name="Martin F."/>
        </authorList>
    </citation>
    <scope>NUCLEOTIDE SEQUENCE [LARGE SCALE GENOMIC DNA]</scope>
    <source>
        <strain evidence="3">441</strain>
    </source>
</reference>
<dbReference type="InterPro" id="IPR009571">
    <property type="entry name" value="SUR7/Rim9-like_fungi"/>
</dbReference>
<feature type="transmembrane region" description="Helical" evidence="1">
    <location>
        <begin position="173"/>
        <end position="195"/>
    </location>
</feature>
<keyword evidence="1" id="KW-1133">Transmembrane helix</keyword>
<dbReference type="GO" id="GO:0032153">
    <property type="term" value="C:cell division site"/>
    <property type="evidence" value="ECO:0007669"/>
    <property type="project" value="TreeGrafter"/>
</dbReference>
<feature type="transmembrane region" description="Helical" evidence="1">
    <location>
        <begin position="105"/>
        <end position="124"/>
    </location>
</feature>
<sequence>MEHRTCYFAALFFFVAFILLMLTAISLPAMSGMDITRVNAGNGTSLTAANETVTQLRFGIWAYCYDLVNGTSQCGASAVSIKGYSVTVSNQTDTVDIVAPWTRGLTLHVVAAAATFVAFLFCIFKRISIFLLTFSVTACLSATASFVVDAILYVYIRSQMTDLGFGGNTKPSYAFWMTLASVLLLFIGGSPLWLGGCWRSLANQKVLLELPRAKLLKDKMPWFY</sequence>
<evidence type="ECO:0000313" key="2">
    <source>
        <dbReference type="EMBL" id="KIK21139.1"/>
    </source>
</evidence>
<dbReference type="PANTHER" id="PTHR28013:SF4">
    <property type="entry name" value="MARVEL DOMAIN-CONTAINING PROTEIN"/>
    <property type="match status" value="1"/>
</dbReference>
<keyword evidence="1" id="KW-0812">Transmembrane</keyword>
<proteinExistence type="predicted"/>
<feature type="transmembrane region" description="Helical" evidence="1">
    <location>
        <begin position="7"/>
        <end position="27"/>
    </location>
</feature>
<dbReference type="AlphaFoldDB" id="A0A0C9Z4P6"/>
<dbReference type="PANTHER" id="PTHR28013">
    <property type="entry name" value="PROTEIN DCV1-RELATED"/>
    <property type="match status" value="1"/>
</dbReference>
<keyword evidence="3" id="KW-1185">Reference proteome</keyword>
<evidence type="ECO:0008006" key="4">
    <source>
        <dbReference type="Google" id="ProtNLM"/>
    </source>
</evidence>
<dbReference type="InterPro" id="IPR051380">
    <property type="entry name" value="pH-response_reg_palI/RIM9"/>
</dbReference>
<keyword evidence="1" id="KW-0472">Membrane</keyword>
<reference evidence="2 3" key="1">
    <citation type="submission" date="2014-04" db="EMBL/GenBank/DDBJ databases">
        <authorList>
            <consortium name="DOE Joint Genome Institute"/>
            <person name="Kuo A."/>
            <person name="Kohler A."/>
            <person name="Costa M.D."/>
            <person name="Nagy L.G."/>
            <person name="Floudas D."/>
            <person name="Copeland A."/>
            <person name="Barry K.W."/>
            <person name="Cichocki N."/>
            <person name="Veneault-Fourrey C."/>
            <person name="LaButti K."/>
            <person name="Lindquist E.A."/>
            <person name="Lipzen A."/>
            <person name="Lundell T."/>
            <person name="Morin E."/>
            <person name="Murat C."/>
            <person name="Sun H."/>
            <person name="Tunlid A."/>
            <person name="Henrissat B."/>
            <person name="Grigoriev I.V."/>
            <person name="Hibbett D.S."/>
            <person name="Martin F."/>
            <person name="Nordberg H.P."/>
            <person name="Cantor M.N."/>
            <person name="Hua S.X."/>
        </authorList>
    </citation>
    <scope>NUCLEOTIDE SEQUENCE [LARGE SCALE GENOMIC DNA]</scope>
    <source>
        <strain evidence="2 3">441</strain>
    </source>
</reference>
<gene>
    <name evidence="2" type="ORF">PISMIDRAFT_681699</name>
</gene>
<organism evidence="2 3">
    <name type="scientific">Pisolithus microcarpus 441</name>
    <dbReference type="NCBI Taxonomy" id="765257"/>
    <lineage>
        <taxon>Eukaryota</taxon>
        <taxon>Fungi</taxon>
        <taxon>Dikarya</taxon>
        <taxon>Basidiomycota</taxon>
        <taxon>Agaricomycotina</taxon>
        <taxon>Agaricomycetes</taxon>
        <taxon>Agaricomycetidae</taxon>
        <taxon>Boletales</taxon>
        <taxon>Sclerodermatineae</taxon>
        <taxon>Pisolithaceae</taxon>
        <taxon>Pisolithus</taxon>
    </lineage>
</organism>
<protein>
    <recommendedName>
        <fullName evidence="4">Pali-domain-containing protein</fullName>
    </recommendedName>
</protein>
<dbReference type="EMBL" id="KN833755">
    <property type="protein sequence ID" value="KIK21139.1"/>
    <property type="molecule type" value="Genomic_DNA"/>
</dbReference>
<dbReference type="Proteomes" id="UP000054018">
    <property type="component" value="Unassembled WGS sequence"/>
</dbReference>
<dbReference type="HOGENOM" id="CLU_088627_0_0_1"/>
<name>A0A0C9Z4P6_9AGAM</name>
<evidence type="ECO:0000313" key="3">
    <source>
        <dbReference type="Proteomes" id="UP000054018"/>
    </source>
</evidence>
<feature type="transmembrane region" description="Helical" evidence="1">
    <location>
        <begin position="131"/>
        <end position="153"/>
    </location>
</feature>